<feature type="transmembrane region" description="Helical" evidence="2">
    <location>
        <begin position="180"/>
        <end position="202"/>
    </location>
</feature>
<keyword evidence="2" id="KW-0472">Membrane</keyword>
<protein>
    <submittedName>
        <fullName evidence="3">Uncharacterized protein</fullName>
    </submittedName>
</protein>
<name>A0A7R8ZIU4_9CRUS</name>
<gene>
    <name evidence="3" type="ORF">CTOB1V02_LOCUS990</name>
</gene>
<feature type="compositionally biased region" description="Gly residues" evidence="1">
    <location>
        <begin position="92"/>
        <end position="104"/>
    </location>
</feature>
<proteinExistence type="predicted"/>
<accession>A0A7R8ZIU4</accession>
<feature type="region of interest" description="Disordered" evidence="1">
    <location>
        <begin position="84"/>
        <end position="117"/>
    </location>
</feature>
<keyword evidence="2" id="KW-0812">Transmembrane</keyword>
<evidence type="ECO:0000313" key="3">
    <source>
        <dbReference type="EMBL" id="CAD7222995.1"/>
    </source>
</evidence>
<reference evidence="3" key="1">
    <citation type="submission" date="2020-11" db="EMBL/GenBank/DDBJ databases">
        <authorList>
            <person name="Tran Van P."/>
        </authorList>
    </citation>
    <scope>NUCLEOTIDE SEQUENCE</scope>
</reference>
<keyword evidence="2" id="KW-1133">Transmembrane helix</keyword>
<feature type="transmembrane region" description="Helical" evidence="2">
    <location>
        <begin position="149"/>
        <end position="168"/>
    </location>
</feature>
<dbReference type="EMBL" id="OB660135">
    <property type="protein sequence ID" value="CAD7222995.1"/>
    <property type="molecule type" value="Genomic_DNA"/>
</dbReference>
<organism evidence="3">
    <name type="scientific">Cyprideis torosa</name>
    <dbReference type="NCBI Taxonomy" id="163714"/>
    <lineage>
        <taxon>Eukaryota</taxon>
        <taxon>Metazoa</taxon>
        <taxon>Ecdysozoa</taxon>
        <taxon>Arthropoda</taxon>
        <taxon>Crustacea</taxon>
        <taxon>Oligostraca</taxon>
        <taxon>Ostracoda</taxon>
        <taxon>Podocopa</taxon>
        <taxon>Podocopida</taxon>
        <taxon>Cytherocopina</taxon>
        <taxon>Cytheroidea</taxon>
        <taxon>Cytherideidae</taxon>
        <taxon>Cyprideis</taxon>
    </lineage>
</organism>
<feature type="region of interest" description="Disordered" evidence="1">
    <location>
        <begin position="29"/>
        <end position="57"/>
    </location>
</feature>
<evidence type="ECO:0000256" key="2">
    <source>
        <dbReference type="SAM" id="Phobius"/>
    </source>
</evidence>
<evidence type="ECO:0000256" key="1">
    <source>
        <dbReference type="SAM" id="MobiDB-lite"/>
    </source>
</evidence>
<sequence>MLLKLGNTLMVLEIQLGSEDLSPQFRREVPSHPAGHWPPPCSLTHQRPTRSATSSVTTTQQTVIQRVCLEPSSTTQQTGIEPTVKPALTSMGGTGTRASAGGGTVRSYGRKRGGTTTGSQMYGKAGCYDDLEMRACFWSALNCYNNISAALKVLELALLIPILVLFRYHHGHRPIGSEDAVAICYGTYIFTFIILIITHAVILRDVSWDFSARQAADLMTDAGRSVNWAMDKP</sequence>
<dbReference type="AlphaFoldDB" id="A0A7R8ZIU4"/>